<comment type="subunit">
    <text evidence="6">Component of the GSE complex.</text>
</comment>
<dbReference type="GO" id="GO:1904263">
    <property type="term" value="P:positive regulation of TORC1 signaling"/>
    <property type="evidence" value="ECO:0007669"/>
    <property type="project" value="TreeGrafter"/>
</dbReference>
<organism evidence="7 8">
    <name type="scientific">Clydaea vesicula</name>
    <dbReference type="NCBI Taxonomy" id="447962"/>
    <lineage>
        <taxon>Eukaryota</taxon>
        <taxon>Fungi</taxon>
        <taxon>Fungi incertae sedis</taxon>
        <taxon>Chytridiomycota</taxon>
        <taxon>Chytridiomycota incertae sedis</taxon>
        <taxon>Chytridiomycetes</taxon>
        <taxon>Lobulomycetales</taxon>
        <taxon>Lobulomycetaceae</taxon>
        <taxon>Clydaea</taxon>
    </lineage>
</organism>
<dbReference type="Gene3D" id="3.40.50.300">
    <property type="entry name" value="P-loop containing nucleotide triphosphate hydrolases"/>
    <property type="match status" value="1"/>
</dbReference>
<dbReference type="GO" id="GO:0003924">
    <property type="term" value="F:GTPase activity"/>
    <property type="evidence" value="ECO:0007669"/>
    <property type="project" value="UniProtKB-UniRule"/>
</dbReference>
<keyword evidence="3" id="KW-0963">Cytoplasm</keyword>
<dbReference type="AlphaFoldDB" id="A0AAD5U553"/>
<dbReference type="GO" id="GO:0009267">
    <property type="term" value="P:cellular response to starvation"/>
    <property type="evidence" value="ECO:0007669"/>
    <property type="project" value="TreeGrafter"/>
</dbReference>
<dbReference type="Gene3D" id="3.30.450.190">
    <property type="match status" value="1"/>
</dbReference>
<evidence type="ECO:0000256" key="5">
    <source>
        <dbReference type="ARBA" id="ARBA00023134"/>
    </source>
</evidence>
<dbReference type="CDD" id="cd11384">
    <property type="entry name" value="RagA_like"/>
    <property type="match status" value="1"/>
</dbReference>
<keyword evidence="8" id="KW-1185">Reference proteome</keyword>
<dbReference type="GO" id="GO:0005737">
    <property type="term" value="C:cytoplasm"/>
    <property type="evidence" value="ECO:0007669"/>
    <property type="project" value="UniProtKB-SubCell"/>
</dbReference>
<dbReference type="GO" id="GO:0010507">
    <property type="term" value="P:negative regulation of autophagy"/>
    <property type="evidence" value="ECO:0007669"/>
    <property type="project" value="TreeGrafter"/>
</dbReference>
<keyword evidence="4 6" id="KW-0547">Nucleotide-binding</keyword>
<dbReference type="PANTHER" id="PTHR11259:SF1">
    <property type="entry name" value="RAS-RELATED GTP-BINDING PROTEIN"/>
    <property type="match status" value="1"/>
</dbReference>
<evidence type="ECO:0000256" key="2">
    <source>
        <dbReference type="ARBA" id="ARBA00007756"/>
    </source>
</evidence>
<dbReference type="InterPro" id="IPR027417">
    <property type="entry name" value="P-loop_NTPase"/>
</dbReference>
<dbReference type="GO" id="GO:0005525">
    <property type="term" value="F:GTP binding"/>
    <property type="evidence" value="ECO:0007669"/>
    <property type="project" value="UniProtKB-UniRule"/>
</dbReference>
<comment type="similarity">
    <text evidence="2 6">Belongs to the GTR/RAG GTP-binding protein family.</text>
</comment>
<evidence type="ECO:0000256" key="1">
    <source>
        <dbReference type="ARBA" id="ARBA00004496"/>
    </source>
</evidence>
<evidence type="ECO:0000256" key="6">
    <source>
        <dbReference type="RuleBase" id="RU367014"/>
    </source>
</evidence>
<sequence>MRSIIFANYIARDTRRLGATIDVEQSHFRFLGNLALNLWDCGGQDIFMENYISSQREQIFRNCEVLIYVFDIQSLELEKDFLYYKQVLENILRYSPDCKIFCLIHKMDLIQEDQQLPIFKEREQELINLSLPLTITCFKTSIWDESLYGAWSAIVYALIPNVKILEQNLNKFCDILDADEIVLFEKTTFLFISHVTKKQKKDNHRFEKICNIIKHFKQCCGKSQAQFLSMEVKNSQFSAYIESLTSNTFVLVIMSDTTIQSAATLINIKAARKHFETIGIEDKNN</sequence>
<accession>A0AAD5U553</accession>
<evidence type="ECO:0000256" key="3">
    <source>
        <dbReference type="ARBA" id="ARBA00022490"/>
    </source>
</evidence>
<comment type="caution">
    <text evidence="7">The sequence shown here is derived from an EMBL/GenBank/DDBJ whole genome shotgun (WGS) entry which is preliminary data.</text>
</comment>
<dbReference type="InterPro" id="IPR006762">
    <property type="entry name" value="Gtr1_RagA"/>
</dbReference>
<dbReference type="GO" id="GO:1990131">
    <property type="term" value="C:Gtr1-Gtr2 GTPase complex"/>
    <property type="evidence" value="ECO:0007669"/>
    <property type="project" value="UniProtKB-UniRule"/>
</dbReference>
<comment type="function">
    <text evidence="6">GTPase involved in activation of the TORC1 signaling pathway, which promotes growth and represses autophagy in nutrient-rich conditions.</text>
</comment>
<keyword evidence="5 6" id="KW-0342">GTP-binding</keyword>
<evidence type="ECO:0000313" key="8">
    <source>
        <dbReference type="Proteomes" id="UP001211065"/>
    </source>
</evidence>
<dbReference type="GO" id="GO:0005634">
    <property type="term" value="C:nucleus"/>
    <property type="evidence" value="ECO:0007669"/>
    <property type="project" value="TreeGrafter"/>
</dbReference>
<evidence type="ECO:0000313" key="7">
    <source>
        <dbReference type="EMBL" id="KAJ3224710.1"/>
    </source>
</evidence>
<proteinExistence type="inferred from homology"/>
<evidence type="ECO:0000256" key="4">
    <source>
        <dbReference type="ARBA" id="ARBA00022741"/>
    </source>
</evidence>
<gene>
    <name evidence="7" type="ORF">HK099_008028</name>
</gene>
<dbReference type="EMBL" id="JADGJW010000084">
    <property type="protein sequence ID" value="KAJ3224710.1"/>
    <property type="molecule type" value="Genomic_DNA"/>
</dbReference>
<reference evidence="7" key="1">
    <citation type="submission" date="2020-05" db="EMBL/GenBank/DDBJ databases">
        <title>Phylogenomic resolution of chytrid fungi.</title>
        <authorList>
            <person name="Stajich J.E."/>
            <person name="Amses K."/>
            <person name="Simmons R."/>
            <person name="Seto K."/>
            <person name="Myers J."/>
            <person name="Bonds A."/>
            <person name="Quandt C.A."/>
            <person name="Barry K."/>
            <person name="Liu P."/>
            <person name="Grigoriev I."/>
            <person name="Longcore J.E."/>
            <person name="James T.Y."/>
        </authorList>
    </citation>
    <scope>NUCLEOTIDE SEQUENCE</scope>
    <source>
        <strain evidence="7">JEL0476</strain>
    </source>
</reference>
<dbReference type="SUPFAM" id="SSF52540">
    <property type="entry name" value="P-loop containing nucleoside triphosphate hydrolases"/>
    <property type="match status" value="1"/>
</dbReference>
<dbReference type="Proteomes" id="UP001211065">
    <property type="component" value="Unassembled WGS sequence"/>
</dbReference>
<dbReference type="InterPro" id="IPR039397">
    <property type="entry name" value="RagA/B"/>
</dbReference>
<protein>
    <recommendedName>
        <fullName evidence="6">GTP-binding protein</fullName>
    </recommendedName>
</protein>
<dbReference type="Pfam" id="PF04670">
    <property type="entry name" value="Gtr1_RagA"/>
    <property type="match status" value="1"/>
</dbReference>
<name>A0AAD5U553_9FUNG</name>
<dbReference type="PANTHER" id="PTHR11259">
    <property type="entry name" value="RAS-RELATED GTP BINDING RAG/GTR YEAST"/>
    <property type="match status" value="1"/>
</dbReference>
<comment type="subcellular location">
    <subcellularLocation>
        <location evidence="1">Cytoplasm</location>
    </subcellularLocation>
</comment>
<dbReference type="FunFam" id="3.30.450.190:FF:000002">
    <property type="entry name" value="Ras-related GTP-binding protein A"/>
    <property type="match status" value="1"/>
</dbReference>